<dbReference type="Pfam" id="PF00884">
    <property type="entry name" value="Sulfatase"/>
    <property type="match status" value="1"/>
</dbReference>
<keyword evidence="7" id="KW-0808">Transferase</keyword>
<keyword evidence="8" id="KW-1185">Reference proteome</keyword>
<dbReference type="PANTHER" id="PTHR42693:SF53">
    <property type="entry name" value="ENDO-4-O-SULFATASE"/>
    <property type="match status" value="1"/>
</dbReference>
<sequence length="477" mass="53416">MKRSILIPLCALFSVAPLSAAEKPNIILVMADDQGYGDAGYTGHAVVQTPNMDAMAKESVVFKRFYAGAPVCSPTRASVMTGRTPMRTNVLNHGHYLRPHEMTIAEVLQSRGYVTGHFGKWHIGSVQKESPTCPGQVGFDEWLTALNFFDQNPYMSHNGRFKQLQGQGSVLTMDAAIDFVDKHRKGEKPVFAVVWFPAPHDPHKELSSQPERYAGEKHRGYFQEISLIDEQLGRLRKELRKMGIHKNTIVWYCSDNGGLVKETSGGRERKGSIYEGGIRVPAMLEWPARLSSQGVAVPASTSDIYPTLLALTGGEEQQQPLLDGVDLMPLIEGKQSKRKNMIGFWHQFTGGQPTHSDRIIKQLMEAQQGDRASPYPMRLLKNVNVFPAHQRGENGGYPGHAALLDWPYKIHVIGHRQKPSRYELYDLEKDPMETRNLMEEKKPEAARMKKAIDAWQDSVINSLNGNDYADKKPITGL</sequence>
<name>A0A851GQ83_9BACT</name>
<dbReference type="InterPro" id="IPR000917">
    <property type="entry name" value="Sulfatase_N"/>
</dbReference>
<dbReference type="SUPFAM" id="SSF53649">
    <property type="entry name" value="Alkaline phosphatase-like"/>
    <property type="match status" value="1"/>
</dbReference>
<dbReference type="InterPro" id="IPR024607">
    <property type="entry name" value="Sulfatase_CS"/>
</dbReference>
<dbReference type="Proteomes" id="UP000557872">
    <property type="component" value="Unassembled WGS sequence"/>
</dbReference>
<evidence type="ECO:0000256" key="2">
    <source>
        <dbReference type="ARBA" id="ARBA00022723"/>
    </source>
</evidence>
<feature type="domain" description="Sulfatase N-terminal" evidence="6">
    <location>
        <begin position="24"/>
        <end position="313"/>
    </location>
</feature>
<organism evidence="7 8">
    <name type="scientific">Oceaniferula marina</name>
    <dbReference type="NCBI Taxonomy" id="2748318"/>
    <lineage>
        <taxon>Bacteria</taxon>
        <taxon>Pseudomonadati</taxon>
        <taxon>Verrucomicrobiota</taxon>
        <taxon>Verrucomicrobiia</taxon>
        <taxon>Verrucomicrobiales</taxon>
        <taxon>Verrucomicrobiaceae</taxon>
        <taxon>Oceaniferula</taxon>
    </lineage>
</organism>
<keyword evidence="3 7" id="KW-0378">Hydrolase</keyword>
<evidence type="ECO:0000256" key="1">
    <source>
        <dbReference type="ARBA" id="ARBA00008779"/>
    </source>
</evidence>
<evidence type="ECO:0000259" key="6">
    <source>
        <dbReference type="Pfam" id="PF00884"/>
    </source>
</evidence>
<dbReference type="GO" id="GO:0016740">
    <property type="term" value="F:transferase activity"/>
    <property type="evidence" value="ECO:0007669"/>
    <property type="project" value="UniProtKB-KW"/>
</dbReference>
<comment type="similarity">
    <text evidence="1">Belongs to the sulfatase family.</text>
</comment>
<proteinExistence type="inferred from homology"/>
<evidence type="ECO:0000256" key="3">
    <source>
        <dbReference type="ARBA" id="ARBA00022801"/>
    </source>
</evidence>
<dbReference type="PANTHER" id="PTHR42693">
    <property type="entry name" value="ARYLSULFATASE FAMILY MEMBER"/>
    <property type="match status" value="1"/>
</dbReference>
<keyword evidence="5" id="KW-0732">Signal</keyword>
<dbReference type="GO" id="GO:0004065">
    <property type="term" value="F:arylsulfatase activity"/>
    <property type="evidence" value="ECO:0007669"/>
    <property type="project" value="TreeGrafter"/>
</dbReference>
<dbReference type="PROSITE" id="PS00523">
    <property type="entry name" value="SULFATASE_1"/>
    <property type="match status" value="1"/>
</dbReference>
<dbReference type="InterPro" id="IPR050738">
    <property type="entry name" value="Sulfatase"/>
</dbReference>
<dbReference type="Gene3D" id="3.40.720.10">
    <property type="entry name" value="Alkaline Phosphatase, subunit A"/>
    <property type="match status" value="1"/>
</dbReference>
<accession>A0A851GQ83</accession>
<reference evidence="7 8" key="1">
    <citation type="submission" date="2020-07" db="EMBL/GenBank/DDBJ databases">
        <title>Roseicoccus Jingziensis gen. nov., sp. nov., isolated from coastal seawater.</title>
        <authorList>
            <person name="Feng X."/>
        </authorList>
    </citation>
    <scope>NUCLEOTIDE SEQUENCE [LARGE SCALE GENOMIC DNA]</scope>
    <source>
        <strain evidence="7 8">N1E253</strain>
    </source>
</reference>
<evidence type="ECO:0000256" key="4">
    <source>
        <dbReference type="ARBA" id="ARBA00022837"/>
    </source>
</evidence>
<feature type="chain" id="PRO_5032735226" evidence="5">
    <location>
        <begin position="21"/>
        <end position="477"/>
    </location>
</feature>
<keyword evidence="4" id="KW-0106">Calcium</keyword>
<dbReference type="EMBL" id="JACBAZ010000008">
    <property type="protein sequence ID" value="NWK57157.1"/>
    <property type="molecule type" value="Genomic_DNA"/>
</dbReference>
<gene>
    <name evidence="7" type="ORF">HW115_16160</name>
</gene>
<evidence type="ECO:0000256" key="5">
    <source>
        <dbReference type="SAM" id="SignalP"/>
    </source>
</evidence>
<feature type="signal peptide" evidence="5">
    <location>
        <begin position="1"/>
        <end position="20"/>
    </location>
</feature>
<keyword evidence="2" id="KW-0479">Metal-binding</keyword>
<protein>
    <submittedName>
        <fullName evidence="7">Sulfatase-like hydrolase/transferase</fullName>
    </submittedName>
</protein>
<dbReference type="RefSeq" id="WP_178933986.1">
    <property type="nucleotide sequence ID" value="NZ_JACBAZ010000008.1"/>
</dbReference>
<evidence type="ECO:0000313" key="8">
    <source>
        <dbReference type="Proteomes" id="UP000557872"/>
    </source>
</evidence>
<dbReference type="AlphaFoldDB" id="A0A851GQ83"/>
<dbReference type="InterPro" id="IPR017850">
    <property type="entry name" value="Alkaline_phosphatase_core_sf"/>
</dbReference>
<dbReference type="GO" id="GO:0046872">
    <property type="term" value="F:metal ion binding"/>
    <property type="evidence" value="ECO:0007669"/>
    <property type="project" value="UniProtKB-KW"/>
</dbReference>
<dbReference type="Gene3D" id="3.30.1120.10">
    <property type="match status" value="1"/>
</dbReference>
<comment type="caution">
    <text evidence="7">The sequence shown here is derived from an EMBL/GenBank/DDBJ whole genome shotgun (WGS) entry which is preliminary data.</text>
</comment>
<evidence type="ECO:0000313" key="7">
    <source>
        <dbReference type="EMBL" id="NWK57157.1"/>
    </source>
</evidence>